<keyword evidence="2" id="KW-1185">Reference proteome</keyword>
<dbReference type="EMBL" id="CP136426">
    <property type="protein sequence ID" value="WOC51736.1"/>
    <property type="molecule type" value="Genomic_DNA"/>
</dbReference>
<proteinExistence type="predicted"/>
<dbReference type="Proteomes" id="UP001432059">
    <property type="component" value="Chromosome"/>
</dbReference>
<accession>A0AAU0F108</accession>
<evidence type="ECO:0000313" key="2">
    <source>
        <dbReference type="Proteomes" id="UP001432059"/>
    </source>
</evidence>
<evidence type="ECO:0000313" key="1">
    <source>
        <dbReference type="EMBL" id="WOC51736.1"/>
    </source>
</evidence>
<dbReference type="AlphaFoldDB" id="A0AAU0F108"/>
<name>A0AAU0F108_9FLAO</name>
<gene>
    <name evidence="1" type="ORF">BPO_1089</name>
</gene>
<dbReference type="RefSeq" id="WP_327983465.1">
    <property type="nucleotide sequence ID" value="NZ_CP136426.1"/>
</dbReference>
<reference evidence="1" key="1">
    <citation type="submission" date="2023-10" db="EMBL/GenBank/DDBJ databases">
        <title>Characterization and whole genome sequencing of a novel strain of Bergeyella porcorum QD2021 isolated from pig.</title>
        <authorList>
            <person name="Liu G."/>
            <person name="Chen C."/>
            <person name="Han X."/>
        </authorList>
    </citation>
    <scope>NUCLEOTIDE SEQUENCE</scope>
    <source>
        <strain evidence="1">QD2021</strain>
    </source>
</reference>
<sequence>MKNILKYSLLLPLFVFNKIEAQQVTKTDTLQGTPLSITADRKVLSLMEDLEEHCDTKKTIRKNAIVSKEEKTTSKPSTKVVASRALTTSEICRNNPRILGVKIQLTVVKSNDEANEVKAYFRRRFPNIKVETDASLRPNYKILAGSLFNKQSAASDLARIREYFKSATTVQYRVFCVEAK</sequence>
<dbReference type="KEGG" id="bpor:BPO_1089"/>
<organism evidence="1 2">
    <name type="scientific">Bergeyella porcorum</name>
    <dbReference type="NCBI Taxonomy" id="1735111"/>
    <lineage>
        <taxon>Bacteria</taxon>
        <taxon>Pseudomonadati</taxon>
        <taxon>Bacteroidota</taxon>
        <taxon>Flavobacteriia</taxon>
        <taxon>Flavobacteriales</taxon>
        <taxon>Weeksellaceae</taxon>
        <taxon>Bergeyella</taxon>
    </lineage>
</organism>
<evidence type="ECO:0008006" key="3">
    <source>
        <dbReference type="Google" id="ProtNLM"/>
    </source>
</evidence>
<protein>
    <recommendedName>
        <fullName evidence="3">SPOR domain-containing protein</fullName>
    </recommendedName>
</protein>